<evidence type="ECO:0000256" key="1">
    <source>
        <dbReference type="SAM" id="MobiDB-lite"/>
    </source>
</evidence>
<dbReference type="OrthoDB" id="799145at2"/>
<evidence type="ECO:0008006" key="7">
    <source>
        <dbReference type="Google" id="ProtNLM"/>
    </source>
</evidence>
<evidence type="ECO:0000313" key="5">
    <source>
        <dbReference type="Proteomes" id="UP000297248"/>
    </source>
</evidence>
<evidence type="ECO:0000313" key="6">
    <source>
        <dbReference type="Proteomes" id="UP000583101"/>
    </source>
</evidence>
<feature type="transmembrane region" description="Helical" evidence="2">
    <location>
        <begin position="12"/>
        <end position="29"/>
    </location>
</feature>
<evidence type="ECO:0000313" key="3">
    <source>
        <dbReference type="EMBL" id="MBB3967636.1"/>
    </source>
</evidence>
<comment type="caution">
    <text evidence="4">The sequence shown here is derived from an EMBL/GenBank/DDBJ whole genome shotgun (WGS) entry which is preliminary data.</text>
</comment>
<reference evidence="4" key="2">
    <citation type="submission" date="2019-03" db="EMBL/GenBank/DDBJ databases">
        <authorList>
            <person name="Yan Y.-Q."/>
            <person name="Du Z.-J."/>
        </authorList>
    </citation>
    <scope>NUCLEOTIDE SEQUENCE</scope>
    <source>
        <strain evidence="4">PP-F2FG21</strain>
    </source>
</reference>
<keyword evidence="2" id="KW-1133">Transmembrane helix</keyword>
<proteinExistence type="predicted"/>
<dbReference type="Proteomes" id="UP000297248">
    <property type="component" value="Unassembled WGS sequence"/>
</dbReference>
<dbReference type="EMBL" id="JACIEG010000001">
    <property type="protein sequence ID" value="MBB3967636.1"/>
    <property type="molecule type" value="Genomic_DNA"/>
</dbReference>
<name>A0A4Y8AJX6_9SPHI</name>
<sequence length="554" mass="60183">MHNPFLKSNKNAFKFCIAFLIAFVSVLYSCRKDHVNQTANPQALTTIDAHIPQLKELYANGVKAHSKATQSTGKWYNDLINSIEVDWDSYTLQKRNDSSIVAEFEMKNDSGLYTLKQLDGKYRNKTTVVFIEKKDGSRLSFFAKVIEDLSIPGSETVMDELHYRNIPGLFNGMIFYYTLDRQFVNGERYVNGVRTGSVSFKETASGIKVNSKGVNNVVAPCTITDFYSYNCQKLPSGELIDCVYHYLGSVESGNCHGDGDGGSGGYGGDGSGGGVPADPKPCIPAKPNTVDMTEVVKNGKLVIQSMPAPGTGGGTTPTPTPVPCPTTPPRVTPVNNQEFLNQIDDSKLKPCMQSVLARLKNLSGNNVADIIQKFAGTTPGYNWVMKSGSTGSAAAITNSTYNRLTGTVTTTFDATQVSSGSDLAIAKTILHESVHSYLIAYFGSDQNAATKTYPQLYNEWLNAKDANVAHHDEIVRSFMSNIGASLKAYGISQGYKLTDQFYNDLAWGGLQETSTFKKLSQTDKDRIINTIMGEQSGTDSNGDYATPKGKSSGC</sequence>
<feature type="region of interest" description="Disordered" evidence="1">
    <location>
        <begin position="533"/>
        <end position="554"/>
    </location>
</feature>
<reference evidence="3 6" key="3">
    <citation type="submission" date="2020-08" db="EMBL/GenBank/DDBJ databases">
        <title>Genomic Encyclopedia of Type Strains, Phase IV (KMG-IV): sequencing the most valuable type-strain genomes for metagenomic binning, comparative biology and taxonomic classification.</title>
        <authorList>
            <person name="Goeker M."/>
        </authorList>
    </citation>
    <scope>NUCLEOTIDE SEQUENCE [LARGE SCALE GENOMIC DNA]</scope>
    <source>
        <strain evidence="3 6">DSM 100995</strain>
    </source>
</reference>
<dbReference type="RefSeq" id="WP_134335141.1">
    <property type="nucleotide sequence ID" value="NZ_JACIEG010000001.1"/>
</dbReference>
<dbReference type="PROSITE" id="PS51257">
    <property type="entry name" value="PROKAR_LIPOPROTEIN"/>
    <property type="match status" value="1"/>
</dbReference>
<feature type="compositionally biased region" description="Polar residues" evidence="1">
    <location>
        <begin position="533"/>
        <end position="543"/>
    </location>
</feature>
<organism evidence="4 5">
    <name type="scientific">Mucilaginibacter phyllosphaerae</name>
    <dbReference type="NCBI Taxonomy" id="1812349"/>
    <lineage>
        <taxon>Bacteria</taxon>
        <taxon>Pseudomonadati</taxon>
        <taxon>Bacteroidota</taxon>
        <taxon>Sphingobacteriia</taxon>
        <taxon>Sphingobacteriales</taxon>
        <taxon>Sphingobacteriaceae</taxon>
        <taxon>Mucilaginibacter</taxon>
    </lineage>
</organism>
<dbReference type="EMBL" id="SNQG01000001">
    <property type="protein sequence ID" value="TEW69307.1"/>
    <property type="molecule type" value="Genomic_DNA"/>
</dbReference>
<protein>
    <recommendedName>
        <fullName evidence="7">SprT-like domain-containing protein</fullName>
    </recommendedName>
</protein>
<dbReference type="Proteomes" id="UP000583101">
    <property type="component" value="Unassembled WGS sequence"/>
</dbReference>
<reference evidence="4 5" key="1">
    <citation type="journal article" date="2016" name="Int. J. Syst. Evol. Microbiol.">
        <title>Proposal of Mucilaginibacter phyllosphaerae sp. nov. isolated from the phyllosphere of Galium album.</title>
        <authorList>
            <person name="Aydogan E.L."/>
            <person name="Busse H.J."/>
            <person name="Moser G."/>
            <person name="Muller C."/>
            <person name="Kampfer P."/>
            <person name="Glaeser S.P."/>
        </authorList>
    </citation>
    <scope>NUCLEOTIDE SEQUENCE [LARGE SCALE GENOMIC DNA]</scope>
    <source>
        <strain evidence="4 5">PP-F2FG21</strain>
    </source>
</reference>
<accession>A0A4Y8AJX6</accession>
<gene>
    <name evidence="4" type="ORF">E2R65_03835</name>
    <name evidence="3" type="ORF">GGR35_000222</name>
</gene>
<keyword evidence="6" id="KW-1185">Reference proteome</keyword>
<keyword evidence="2" id="KW-0812">Transmembrane</keyword>
<keyword evidence="2" id="KW-0472">Membrane</keyword>
<dbReference type="AlphaFoldDB" id="A0A4Y8AJX6"/>
<evidence type="ECO:0000256" key="2">
    <source>
        <dbReference type="SAM" id="Phobius"/>
    </source>
</evidence>
<evidence type="ECO:0000313" key="4">
    <source>
        <dbReference type="EMBL" id="TEW69307.1"/>
    </source>
</evidence>